<name>A0AA40D8E8_9PEZI</name>
<dbReference type="InterPro" id="IPR010730">
    <property type="entry name" value="HET"/>
</dbReference>
<dbReference type="Proteomes" id="UP001174997">
    <property type="component" value="Unassembled WGS sequence"/>
</dbReference>
<dbReference type="PANTHER" id="PTHR33112:SF9">
    <property type="entry name" value="HETEROKARYON INCOMPATIBILITY DOMAIN-CONTAINING PROTEIN"/>
    <property type="match status" value="1"/>
</dbReference>
<dbReference type="Pfam" id="PF06985">
    <property type="entry name" value="HET"/>
    <property type="match status" value="1"/>
</dbReference>
<dbReference type="EMBL" id="JAULSY010000078">
    <property type="protein sequence ID" value="KAK0667047.1"/>
    <property type="molecule type" value="Genomic_DNA"/>
</dbReference>
<dbReference type="AlphaFoldDB" id="A0AA40D8E8"/>
<dbReference type="PANTHER" id="PTHR33112">
    <property type="entry name" value="DOMAIN PROTEIN, PUTATIVE-RELATED"/>
    <property type="match status" value="1"/>
</dbReference>
<evidence type="ECO:0000259" key="1">
    <source>
        <dbReference type="Pfam" id="PF06985"/>
    </source>
</evidence>
<accession>A0AA40D8E8</accession>
<proteinExistence type="predicted"/>
<protein>
    <submittedName>
        <fullName evidence="2">Heterokaryon incompatibility protein-domain-containing protein</fullName>
    </submittedName>
</protein>
<sequence length="706" mass="79516">MANIDDFSSLNELNSVLGIPDGTASSIPFHLNEKVLTCVACSTLEDESLPGYRSLQFKKSRKSSPEICTRCEFLAKVAETCVEQGILQCVSFDLNGEPYHTIFWEVENDNSTGSLVLPRWSNLLWASGSSQSDLESAKSFEISCAPGKPSPFPDIPIRGSKRTSASMADGMNLAKARAWLRACEESHPNCAGVHGVPNLPARVLDVRKPPVRLYEPSPCESASYLCLSHCWGETRPACLTTTETLEANRRGIAWDDMPATFQHAIDVTRRLGFDYLWIDSLCILQDSEEDWQEQSSEMVNIYENSHLTLCATASHDDHGGLFGEISSERRPHEITVEGPDGQLFELLLRTKLSDRHLPLPWGVDHHENRKKYFPLLTRAWVFQERLLSRRLLHFTKEELLFECAELLACECYPGIGRHEYRPKHSEPLDKRIVSLSQAALRASKKMPENLEEAAALEIDETPWVRAVECFTALSLTFPRDKLPALSGVAKQIQKRMRPGDEYLAGLWRSTLLADLCWWSVGFKQVPQRWRGPSWSWVSIDGPIVMNKFRQRGMNDFCNVLDASVCLAGPDAMGEVKSGQVVLSGTICAGRMKREPHVDHKILRRPRSGARQDILLVVNGEERLIFVDCLDYLDDGTVTVGQEIFCLRTGLYHDADEFCLILKQAARVGTCIPNEESCYERVGYMMGHFEDLDRWCEGKAMSLIKII</sequence>
<gene>
    <name evidence="2" type="ORF">QBC41DRAFT_279752</name>
</gene>
<evidence type="ECO:0000313" key="2">
    <source>
        <dbReference type="EMBL" id="KAK0667047.1"/>
    </source>
</evidence>
<keyword evidence="3" id="KW-1185">Reference proteome</keyword>
<reference evidence="2" key="1">
    <citation type="submission" date="2023-06" db="EMBL/GenBank/DDBJ databases">
        <title>Genome-scale phylogeny and comparative genomics of the fungal order Sordariales.</title>
        <authorList>
            <consortium name="Lawrence Berkeley National Laboratory"/>
            <person name="Hensen N."/>
            <person name="Bonometti L."/>
            <person name="Westerberg I."/>
            <person name="Brannstrom I.O."/>
            <person name="Guillou S."/>
            <person name="Cros-Aarteil S."/>
            <person name="Calhoun S."/>
            <person name="Haridas S."/>
            <person name="Kuo A."/>
            <person name="Mondo S."/>
            <person name="Pangilinan J."/>
            <person name="Riley R."/>
            <person name="Labutti K."/>
            <person name="Andreopoulos B."/>
            <person name="Lipzen A."/>
            <person name="Chen C."/>
            <person name="Yanf M."/>
            <person name="Daum C."/>
            <person name="Ng V."/>
            <person name="Clum A."/>
            <person name="Steindorff A."/>
            <person name="Ohm R."/>
            <person name="Martin F."/>
            <person name="Silar P."/>
            <person name="Natvig D."/>
            <person name="Lalanne C."/>
            <person name="Gautier V."/>
            <person name="Ament-Velasquez S.L."/>
            <person name="Kruys A."/>
            <person name="Hutchinson M.I."/>
            <person name="Powell A.J."/>
            <person name="Barry K."/>
            <person name="Miller A.N."/>
            <person name="Grigoriev I.V."/>
            <person name="Debuchy R."/>
            <person name="Gladieux P."/>
            <person name="Thoren M.H."/>
            <person name="Johannesson H."/>
        </authorList>
    </citation>
    <scope>NUCLEOTIDE SEQUENCE</scope>
    <source>
        <strain evidence="2">CBS 307.81</strain>
    </source>
</reference>
<evidence type="ECO:0000313" key="3">
    <source>
        <dbReference type="Proteomes" id="UP001174997"/>
    </source>
</evidence>
<feature type="domain" description="Heterokaryon incompatibility" evidence="1">
    <location>
        <begin position="224"/>
        <end position="384"/>
    </location>
</feature>
<organism evidence="2 3">
    <name type="scientific">Cercophora samala</name>
    <dbReference type="NCBI Taxonomy" id="330535"/>
    <lineage>
        <taxon>Eukaryota</taxon>
        <taxon>Fungi</taxon>
        <taxon>Dikarya</taxon>
        <taxon>Ascomycota</taxon>
        <taxon>Pezizomycotina</taxon>
        <taxon>Sordariomycetes</taxon>
        <taxon>Sordariomycetidae</taxon>
        <taxon>Sordariales</taxon>
        <taxon>Lasiosphaeriaceae</taxon>
        <taxon>Cercophora</taxon>
    </lineage>
</organism>
<comment type="caution">
    <text evidence="2">The sequence shown here is derived from an EMBL/GenBank/DDBJ whole genome shotgun (WGS) entry which is preliminary data.</text>
</comment>